<feature type="transmembrane region" description="Helical" evidence="2">
    <location>
        <begin position="155"/>
        <end position="182"/>
    </location>
</feature>
<keyword evidence="2" id="KW-0812">Transmembrane</keyword>
<reference evidence="4 5" key="1">
    <citation type="submission" date="2016-04" db="EMBL/GenBank/DDBJ databases">
        <title>Draft Genome Sequences of Staphylococcus capitis Strain H36, S. capitis Strain H65, S. cohnii Strain H62, S. hominis Strain H69, Mycobacterium iranicum Strain H39, Plantibacter sp. Strain H53, Pseudomonas oryzihabitans Strain H72, and Microbacterium sp. Strain H83, isolated from residential settings.</title>
        <authorList>
            <person name="Lymperopoulou D."/>
            <person name="Adams R.I."/>
            <person name="Lindow S."/>
            <person name="Coil D.A."/>
            <person name="Jospin G."/>
            <person name="Eisen J.A."/>
        </authorList>
    </citation>
    <scope>NUCLEOTIDE SEQUENCE [LARGE SCALE GENOMIC DNA]</scope>
    <source>
        <strain evidence="4 5">H39</strain>
    </source>
</reference>
<feature type="transmembrane region" description="Helical" evidence="2">
    <location>
        <begin position="277"/>
        <end position="300"/>
    </location>
</feature>
<keyword evidence="2" id="KW-0472">Membrane</keyword>
<comment type="caution">
    <text evidence="4">The sequence shown here is derived from an EMBL/GenBank/DDBJ whole genome shotgun (WGS) entry which is preliminary data.</text>
</comment>
<gene>
    <name evidence="4" type="ORF">A4X20_23780</name>
</gene>
<feature type="compositionally biased region" description="Low complexity" evidence="1">
    <location>
        <begin position="43"/>
        <end position="52"/>
    </location>
</feature>
<dbReference type="InterPro" id="IPR025565">
    <property type="entry name" value="DUF4328"/>
</dbReference>
<dbReference type="Pfam" id="PF14219">
    <property type="entry name" value="DUF4328"/>
    <property type="match status" value="1"/>
</dbReference>
<dbReference type="RefSeq" id="WP_064282773.1">
    <property type="nucleotide sequence ID" value="NZ_LWCS01000031.1"/>
</dbReference>
<dbReference type="EMBL" id="LWCS01000031">
    <property type="protein sequence ID" value="OAN36961.1"/>
    <property type="molecule type" value="Genomic_DNA"/>
</dbReference>
<feature type="transmembrane region" description="Helical" evidence="2">
    <location>
        <begin position="244"/>
        <end position="265"/>
    </location>
</feature>
<dbReference type="Proteomes" id="UP000078396">
    <property type="component" value="Unassembled WGS sequence"/>
</dbReference>
<protein>
    <recommendedName>
        <fullName evidence="3">DUF4328 domain-containing protein</fullName>
    </recommendedName>
</protein>
<feature type="transmembrane region" description="Helical" evidence="2">
    <location>
        <begin position="122"/>
        <end position="143"/>
    </location>
</feature>
<feature type="domain" description="DUF4328" evidence="3">
    <location>
        <begin position="148"/>
        <end position="301"/>
    </location>
</feature>
<sequence>MIQVCSQCGTRWNVRDRQRVWCPRCRGTLLAPSGHAPGQGWDQRQTPTQQQGGRHGPPHPTGYRWVAVRPGAPPNPRRGRRDLGPTPRYLSIPRWGLVEHFEGPTEQTAQRKGPSPDAVRRIMTLTVAALATAALVHVVRYILLIINRTVLLNPWVAAIATWGGVATSVVAVFMVVASALVLTNWLISRRAAAFAHQGRTDPRSAWELRFGALTPLINLLLAPVYVIELADTEGRQRWLHRPIMVWWVVWVASTALSVFSIATSFTADPQGIANNTVATIVAYLFGAAALLLVQQVFLGFERQPIERPSRRWVMVAAVDDKSDEPARAVEPNGENPAA</sequence>
<organism evidence="4 5">
    <name type="scientific">Mycolicibacterium iranicum</name>
    <name type="common">Mycobacterium iranicum</name>
    <dbReference type="NCBI Taxonomy" id="912594"/>
    <lineage>
        <taxon>Bacteria</taxon>
        <taxon>Bacillati</taxon>
        <taxon>Actinomycetota</taxon>
        <taxon>Actinomycetes</taxon>
        <taxon>Mycobacteriales</taxon>
        <taxon>Mycobacteriaceae</taxon>
        <taxon>Mycolicibacterium</taxon>
    </lineage>
</organism>
<dbReference type="STRING" id="912594.AWC12_19925"/>
<proteinExistence type="predicted"/>
<evidence type="ECO:0000259" key="3">
    <source>
        <dbReference type="Pfam" id="PF14219"/>
    </source>
</evidence>
<name>A0A178LSJ2_MYCIR</name>
<dbReference type="OrthoDB" id="4774087at2"/>
<evidence type="ECO:0000313" key="5">
    <source>
        <dbReference type="Proteomes" id="UP000078396"/>
    </source>
</evidence>
<evidence type="ECO:0000256" key="1">
    <source>
        <dbReference type="SAM" id="MobiDB-lite"/>
    </source>
</evidence>
<evidence type="ECO:0000256" key="2">
    <source>
        <dbReference type="SAM" id="Phobius"/>
    </source>
</evidence>
<feature type="region of interest" description="Disordered" evidence="1">
    <location>
        <begin position="32"/>
        <end position="61"/>
    </location>
</feature>
<evidence type="ECO:0000313" key="4">
    <source>
        <dbReference type="EMBL" id="OAN36961.1"/>
    </source>
</evidence>
<dbReference type="AlphaFoldDB" id="A0A178LSJ2"/>
<accession>A0A178LSJ2</accession>
<keyword evidence="2" id="KW-1133">Transmembrane helix</keyword>